<dbReference type="OrthoDB" id="7032264at2"/>
<dbReference type="Proteomes" id="UP000327191">
    <property type="component" value="Unassembled WGS sequence"/>
</dbReference>
<proteinExistence type="predicted"/>
<gene>
    <name evidence="1" type="ORF">PS938_03419</name>
</gene>
<sequence>MVDENSRPARITTFKVQLDGGTGARSKTIYANGRMQVRVQVLLAAVDGSGKKVMLPPSVYLTVRLINYKTGELLGDGWEASAPNRFSRELYNIPLDWKDEPPPVDPYTRVITYWVSSSVALDMQIGAVVILNDVVIRTNGTTAGFSATSSVTIEAQPPVVYDFAKFNLSAVASSPVSATTITHFYLGLNVEGKQIKLVGWSSRIDASINVFSRNHLAFECRGYHSDNAYWWRSVCHVGGVDEAELFVVLPSGRESNRPQIYRVPINDRKGMLSIVQGVTLDFTADEYVGKKGLFYFTVYDVFGTGHDLCLRFDNSVFPNYFVLERG</sequence>
<dbReference type="AlphaFoldDB" id="A0A5E7UFG2"/>
<dbReference type="RefSeq" id="WP_095943172.1">
    <property type="nucleotide sequence ID" value="NZ_CABVJE010000014.1"/>
</dbReference>
<organism evidence="1 2">
    <name type="scientific">Pseudomonas fluorescens</name>
    <dbReference type="NCBI Taxonomy" id="294"/>
    <lineage>
        <taxon>Bacteria</taxon>
        <taxon>Pseudomonadati</taxon>
        <taxon>Pseudomonadota</taxon>
        <taxon>Gammaproteobacteria</taxon>
        <taxon>Pseudomonadales</taxon>
        <taxon>Pseudomonadaceae</taxon>
        <taxon>Pseudomonas</taxon>
    </lineage>
</organism>
<evidence type="ECO:0000313" key="2">
    <source>
        <dbReference type="Proteomes" id="UP000327191"/>
    </source>
</evidence>
<name>A0A5E7UFG2_PSEFL</name>
<evidence type="ECO:0000313" key="1">
    <source>
        <dbReference type="EMBL" id="VVQ09420.1"/>
    </source>
</evidence>
<accession>A0A5E7UFG2</accession>
<reference evidence="1 2" key="1">
    <citation type="submission" date="2019-09" db="EMBL/GenBank/DDBJ databases">
        <authorList>
            <person name="Chandra G."/>
            <person name="Truman W A."/>
        </authorList>
    </citation>
    <scope>NUCLEOTIDE SEQUENCE [LARGE SCALE GENOMIC DNA]</scope>
    <source>
        <strain evidence="1">PS938</strain>
    </source>
</reference>
<protein>
    <submittedName>
        <fullName evidence="1">Uncharacterized protein</fullName>
    </submittedName>
</protein>
<dbReference type="EMBL" id="CABVJE010000014">
    <property type="protein sequence ID" value="VVQ09420.1"/>
    <property type="molecule type" value="Genomic_DNA"/>
</dbReference>